<gene>
    <name evidence="2" type="ORF">SPRI_6719</name>
</gene>
<feature type="region of interest" description="Disordered" evidence="1">
    <location>
        <begin position="40"/>
        <end position="66"/>
    </location>
</feature>
<feature type="compositionally biased region" description="Gly residues" evidence="1">
    <location>
        <begin position="48"/>
        <end position="60"/>
    </location>
</feature>
<evidence type="ECO:0000313" key="3">
    <source>
        <dbReference type="Proteomes" id="UP000060513"/>
    </source>
</evidence>
<dbReference type="STRING" id="38300.SPRI_6719"/>
<organism evidence="2">
    <name type="scientific">Streptomyces pristinaespiralis</name>
    <dbReference type="NCBI Taxonomy" id="38300"/>
    <lineage>
        <taxon>Bacteria</taxon>
        <taxon>Bacillati</taxon>
        <taxon>Actinomycetota</taxon>
        <taxon>Actinomycetes</taxon>
        <taxon>Kitasatosporales</taxon>
        <taxon>Streptomycetaceae</taxon>
        <taxon>Streptomyces</taxon>
    </lineage>
</organism>
<name>A0A0M4DYM9_STRPR</name>
<dbReference type="AlphaFoldDB" id="A0A0M4DYM9"/>
<reference evidence="2 3" key="1">
    <citation type="submission" date="2015-08" db="EMBL/GenBank/DDBJ databases">
        <title>Genome sequence of the pristinamycin over-producing bacterium Streptomyces pristinaespiralis HCCB10218.</title>
        <authorList>
            <person name="Tian J."/>
            <person name="Yang J."/>
            <person name="Li L."/>
            <person name="Ruan L."/>
            <person name="Wei W."/>
            <person name="Zheng G."/>
            <person name="Wei Z."/>
            <person name="Yang S."/>
            <person name="Ge M."/>
            <person name="Jiang W."/>
            <person name="Lu Y."/>
        </authorList>
    </citation>
    <scope>NUCLEOTIDE SEQUENCE [LARGE SCALE GENOMIC DNA]</scope>
    <source>
        <strain evidence="2 3">HCCB 10218</strain>
    </source>
</reference>
<sequence length="243" mass="25445">MTRYADIPKPIRSGIVVVDPERGTPQRIIVLQFNPDTLERSLSPQAAGGSGDAGGGGSGSGDRNEALRLKGPAQETWKFTAEIDATDQFEVAAPDGIHPELATLEMLVHPTTAQLREAARQTKKGTIEISPIEMPLTLFTWGSKRVMPVRLTELSINESAFDVNLNPIRASLGIGMKVLSVSDLPAGHRGADLYMAHLAQKEQLARAARSGGLGAFGPAGRNGVIGVGVGNGSVGGAGFMGRA</sequence>
<evidence type="ECO:0000313" key="2">
    <source>
        <dbReference type="EMBL" id="ALC25025.1"/>
    </source>
</evidence>
<protein>
    <submittedName>
        <fullName evidence="2">Signal peptide protein</fullName>
    </submittedName>
</protein>
<dbReference type="RefSeq" id="WP_037775442.1">
    <property type="nucleotide sequence ID" value="NZ_CP011340.1"/>
</dbReference>
<dbReference type="Proteomes" id="UP000060513">
    <property type="component" value="Chromosome"/>
</dbReference>
<proteinExistence type="predicted"/>
<dbReference type="KEGG" id="spri:SPRI_6719"/>
<accession>A0A0M4DYM9</accession>
<evidence type="ECO:0000256" key="1">
    <source>
        <dbReference type="SAM" id="MobiDB-lite"/>
    </source>
</evidence>
<dbReference type="OrthoDB" id="661223at2"/>
<dbReference type="EMBL" id="CP011340">
    <property type="protein sequence ID" value="ALC25025.1"/>
    <property type="molecule type" value="Genomic_DNA"/>
</dbReference>
<dbReference type="GeneID" id="97232238"/>
<dbReference type="PATRIC" id="fig|38300.4.peg.7026"/>